<dbReference type="Pfam" id="PF02661">
    <property type="entry name" value="Fic"/>
    <property type="match status" value="1"/>
</dbReference>
<dbReference type="InterPro" id="IPR025758">
    <property type="entry name" value="Fic/DOC_N"/>
</dbReference>
<keyword evidence="3" id="KW-1185">Reference proteome</keyword>
<evidence type="ECO:0000313" key="3">
    <source>
        <dbReference type="Proteomes" id="UP001058098"/>
    </source>
</evidence>
<dbReference type="PANTHER" id="PTHR13504:SF38">
    <property type="entry name" value="FIDO DOMAIN-CONTAINING PROTEIN"/>
    <property type="match status" value="1"/>
</dbReference>
<evidence type="ECO:0000313" key="2">
    <source>
        <dbReference type="EMBL" id="UVC17968.1"/>
    </source>
</evidence>
<proteinExistence type="predicted"/>
<dbReference type="PIRSF" id="PIRSF038925">
    <property type="entry name" value="AMP-prot_trans"/>
    <property type="match status" value="1"/>
</dbReference>
<dbReference type="Proteomes" id="UP001058098">
    <property type="component" value="Chromosome"/>
</dbReference>
<dbReference type="InterPro" id="IPR040198">
    <property type="entry name" value="Fido_containing"/>
</dbReference>
<name>A0ABY5R3S2_9HYPH</name>
<dbReference type="PROSITE" id="PS51459">
    <property type="entry name" value="FIDO"/>
    <property type="match status" value="1"/>
</dbReference>
<dbReference type="EMBL" id="CP062229">
    <property type="protein sequence ID" value="UVC17968.1"/>
    <property type="molecule type" value="Genomic_DNA"/>
</dbReference>
<dbReference type="SUPFAM" id="SSF140931">
    <property type="entry name" value="Fic-like"/>
    <property type="match status" value="1"/>
</dbReference>
<dbReference type="InterPro" id="IPR036597">
    <property type="entry name" value="Fido-like_dom_sf"/>
</dbReference>
<protein>
    <submittedName>
        <fullName evidence="2">Fic family protein</fullName>
    </submittedName>
</protein>
<dbReference type="InterPro" id="IPR026287">
    <property type="entry name" value="SoFic-like"/>
</dbReference>
<accession>A0ABY5R3S2</accession>
<dbReference type="PANTHER" id="PTHR13504">
    <property type="entry name" value="FIDO DOMAIN-CONTAINING PROTEIN DDB_G0283145"/>
    <property type="match status" value="1"/>
</dbReference>
<dbReference type="InterPro" id="IPR003812">
    <property type="entry name" value="Fido"/>
</dbReference>
<feature type="domain" description="Fido" evidence="1">
    <location>
        <begin position="132"/>
        <end position="281"/>
    </location>
</feature>
<sequence length="391" mass="43951">MPKRTTGRYESVTAGAEHVDAFIPFDLPPARPALFVEGKLEHRLREAEQALVRLDLAGDMVPSLDWFIYAFVRKEAVISSQIEGTQASLVDLLAFEAEERPAPNADVEEVTNYLDALAYARDQLASKQGLPISMRLLNEAHKRLMRGVRGSNKQPGDVRRSQNWIGGSRPSYAAYVPPPPDKLPQLLSEFEKYIHVDDPLPKLVRAGLLHVQFETIHPYLDGNGRIGRLLIALLLEHWGLLKAPLLYLSLFFKRHREEYYRRLNLVRLEGDWEGWIDFFLDGVATISDEAVASARELFNLVSADRVRLLEAQFASVSAVRLFEQLPRHPIVSVASTIKLIGASKPTAIRAIEALTEANILVETTGRKRDRSFAYRAYLECLRTGTELDSGG</sequence>
<organism evidence="2 3">
    <name type="scientific">Mesorhizobium onobrychidis</name>
    <dbReference type="NCBI Taxonomy" id="2775404"/>
    <lineage>
        <taxon>Bacteria</taxon>
        <taxon>Pseudomonadati</taxon>
        <taxon>Pseudomonadota</taxon>
        <taxon>Alphaproteobacteria</taxon>
        <taxon>Hyphomicrobiales</taxon>
        <taxon>Phyllobacteriaceae</taxon>
        <taxon>Mesorhizobium</taxon>
    </lineage>
</organism>
<gene>
    <name evidence="2" type="ORF">IHQ72_13275</name>
</gene>
<dbReference type="RefSeq" id="WP_258122857.1">
    <property type="nucleotide sequence ID" value="NZ_CP062229.1"/>
</dbReference>
<reference evidence="2" key="1">
    <citation type="submission" date="2020-09" db="EMBL/GenBank/DDBJ databases">
        <title>Rhizobia associated with sainfoin plants.</title>
        <authorList>
            <person name="Asharfi S."/>
            <person name="Kuzmanovic N."/>
            <person name="Bunk B."/>
            <person name="Sproeer C."/>
            <person name="Becker M."/>
            <person name="Thuenen T."/>
        </authorList>
    </citation>
    <scope>NUCLEOTIDE SEQUENCE</scope>
    <source>
        <strain evidence="2">OM4</strain>
    </source>
</reference>
<dbReference type="Gene3D" id="1.10.3290.10">
    <property type="entry name" value="Fido-like domain"/>
    <property type="match status" value="1"/>
</dbReference>
<dbReference type="Pfam" id="PF13784">
    <property type="entry name" value="Fic_N"/>
    <property type="match status" value="1"/>
</dbReference>
<evidence type="ECO:0000259" key="1">
    <source>
        <dbReference type="PROSITE" id="PS51459"/>
    </source>
</evidence>